<evidence type="ECO:0000313" key="3">
    <source>
        <dbReference type="Proteomes" id="UP001139516"/>
    </source>
</evidence>
<evidence type="ECO:0000256" key="1">
    <source>
        <dbReference type="SAM" id="MobiDB-lite"/>
    </source>
</evidence>
<gene>
    <name evidence="2" type="ORF">M0638_03055</name>
</gene>
<accession>A0A9X1YB96</accession>
<dbReference type="Proteomes" id="UP001139516">
    <property type="component" value="Unassembled WGS sequence"/>
</dbReference>
<organism evidence="2 3">
    <name type="scientific">Roseomonas acroporae</name>
    <dbReference type="NCBI Taxonomy" id="2937791"/>
    <lineage>
        <taxon>Bacteria</taxon>
        <taxon>Pseudomonadati</taxon>
        <taxon>Pseudomonadota</taxon>
        <taxon>Alphaproteobacteria</taxon>
        <taxon>Acetobacterales</taxon>
        <taxon>Roseomonadaceae</taxon>
        <taxon>Roseomonas</taxon>
    </lineage>
</organism>
<sequence length="89" mass="9331">MPDSIFADGMLDANVSHGVVRINLGQAGPEGKVAPAGQLIMPLAQVPSLINGLVQLMKQVEARMKEAQASQQPTAAEPTAAMPSTFRFS</sequence>
<feature type="region of interest" description="Disordered" evidence="1">
    <location>
        <begin position="65"/>
        <end position="89"/>
    </location>
</feature>
<proteinExistence type="predicted"/>
<name>A0A9X1YB96_9PROT</name>
<protein>
    <submittedName>
        <fullName evidence="2">Uncharacterized protein</fullName>
    </submittedName>
</protein>
<dbReference type="RefSeq" id="WP_248665486.1">
    <property type="nucleotide sequence ID" value="NZ_JALPRX010000009.1"/>
</dbReference>
<reference evidence="2" key="1">
    <citation type="submission" date="2022-04" db="EMBL/GenBank/DDBJ databases">
        <title>Roseomonas acroporae sp. nov., isolated from coral Acropora digitifera.</title>
        <authorList>
            <person name="Sun H."/>
        </authorList>
    </citation>
    <scope>NUCLEOTIDE SEQUENCE</scope>
    <source>
        <strain evidence="2">NAR14</strain>
    </source>
</reference>
<dbReference type="EMBL" id="JALPRX010000009">
    <property type="protein sequence ID" value="MCK8783361.1"/>
    <property type="molecule type" value="Genomic_DNA"/>
</dbReference>
<dbReference type="AlphaFoldDB" id="A0A9X1YB96"/>
<keyword evidence="3" id="KW-1185">Reference proteome</keyword>
<comment type="caution">
    <text evidence="2">The sequence shown here is derived from an EMBL/GenBank/DDBJ whole genome shotgun (WGS) entry which is preliminary data.</text>
</comment>
<evidence type="ECO:0000313" key="2">
    <source>
        <dbReference type="EMBL" id="MCK8783361.1"/>
    </source>
</evidence>